<organism evidence="2">
    <name type="scientific">Lepeophtheirus salmonis</name>
    <name type="common">Salmon louse</name>
    <name type="synonym">Caligus salmonis</name>
    <dbReference type="NCBI Taxonomy" id="72036"/>
    <lineage>
        <taxon>Eukaryota</taxon>
        <taxon>Metazoa</taxon>
        <taxon>Ecdysozoa</taxon>
        <taxon>Arthropoda</taxon>
        <taxon>Crustacea</taxon>
        <taxon>Multicrustacea</taxon>
        <taxon>Hexanauplia</taxon>
        <taxon>Copepoda</taxon>
        <taxon>Siphonostomatoida</taxon>
        <taxon>Caligidae</taxon>
        <taxon>Lepeophtheirus</taxon>
    </lineage>
</organism>
<feature type="non-terminal residue" evidence="2">
    <location>
        <position position="1"/>
    </location>
</feature>
<sequence length="178" mass="19188">GVCRRAALAAESAWPCSVCQGGRTHALHSGRTASAASSWGCLREGGRKRRRRVLPAEKLSCLKGKHRGQPHGGAQLSPDGESASVARTCATATGTETQRPPRGSIQESHRPREQTSPGRGETSERRKGLPRAASLWLAPNSRKHPPGTSKEGGESFWIIKGSIYSCRAKDFIRRIPIC</sequence>
<feature type="non-terminal residue" evidence="2">
    <location>
        <position position="178"/>
    </location>
</feature>
<dbReference type="EMBL" id="HACA01005863">
    <property type="protein sequence ID" value="CDW23224.1"/>
    <property type="molecule type" value="Transcribed_RNA"/>
</dbReference>
<protein>
    <submittedName>
        <fullName evidence="2">Uncharacterized protein</fullName>
    </submittedName>
</protein>
<accession>A0A0K2TAY6</accession>
<name>A0A0K2TAY6_LEPSM</name>
<evidence type="ECO:0000313" key="2">
    <source>
        <dbReference type="EMBL" id="CDW23224.1"/>
    </source>
</evidence>
<evidence type="ECO:0000256" key="1">
    <source>
        <dbReference type="SAM" id="MobiDB-lite"/>
    </source>
</evidence>
<reference evidence="2" key="1">
    <citation type="submission" date="2014-05" db="EMBL/GenBank/DDBJ databases">
        <authorList>
            <person name="Chronopoulou M."/>
        </authorList>
    </citation>
    <scope>NUCLEOTIDE SEQUENCE</scope>
    <source>
        <tissue evidence="2">Whole organism</tissue>
    </source>
</reference>
<proteinExistence type="predicted"/>
<feature type="region of interest" description="Disordered" evidence="1">
    <location>
        <begin position="56"/>
        <end position="154"/>
    </location>
</feature>
<dbReference type="AlphaFoldDB" id="A0A0K2TAY6"/>